<organism evidence="5">
    <name type="scientific">Agrobacterium albertimagni</name>
    <dbReference type="NCBI Taxonomy" id="147266"/>
    <lineage>
        <taxon>Bacteria</taxon>
        <taxon>Pseudomonadati</taxon>
        <taxon>Pseudomonadota</taxon>
        <taxon>Alphaproteobacteria</taxon>
        <taxon>Hyphomicrobiales</taxon>
        <taxon>Rhizobiaceae</taxon>
        <taxon>Rhizobium/Agrobacterium group</taxon>
        <taxon>Agrobacterium</taxon>
    </lineage>
</organism>
<evidence type="ECO:0000256" key="1">
    <source>
        <dbReference type="ARBA" id="ARBA00023015"/>
    </source>
</evidence>
<comment type="caution">
    <text evidence="5">The sequence shown here is derived from an EMBL/GenBank/DDBJ whole genome shotgun (WGS) entry which is preliminary data.</text>
</comment>
<dbReference type="GO" id="GO:0006355">
    <property type="term" value="P:regulation of DNA-templated transcription"/>
    <property type="evidence" value="ECO:0007669"/>
    <property type="project" value="InterPro"/>
</dbReference>
<evidence type="ECO:0000259" key="4">
    <source>
        <dbReference type="PROSITE" id="PS51063"/>
    </source>
</evidence>
<gene>
    <name evidence="5" type="ORF">ENP70_13065</name>
</gene>
<dbReference type="InterPro" id="IPR036390">
    <property type="entry name" value="WH_DNA-bd_sf"/>
</dbReference>
<dbReference type="EMBL" id="DSKI01000668">
    <property type="protein sequence ID" value="HEB44593.1"/>
    <property type="molecule type" value="Genomic_DNA"/>
</dbReference>
<dbReference type="GO" id="GO:0003677">
    <property type="term" value="F:DNA binding"/>
    <property type="evidence" value="ECO:0007669"/>
    <property type="project" value="UniProtKB-KW"/>
</dbReference>
<dbReference type="InterPro" id="IPR000595">
    <property type="entry name" value="cNMP-bd_dom"/>
</dbReference>
<sequence>MTDKRGYPVAIEPRHSPIRVSCFECPLRHMKRFRPFTESELEFVSTFKRGELVADPGTTVLVEGARSAHLYTVLSGWGFRYKILEDGRRQILNYIVPGDMIGLQGAVMAEMQHSVEALTPMTLCVFERSRLFSLFELHPGLSFDLTWLAAREECILDEHLLSIGRRSALERASYLLAFLFDRGMNAGILGDNHRHIPVTQMHFADTLGLSIVHTNKTLKKLADRGLIRWRERGCDIVDPVGLQEISGWTPAEQRVRPFI</sequence>
<evidence type="ECO:0000256" key="2">
    <source>
        <dbReference type="ARBA" id="ARBA00023125"/>
    </source>
</evidence>
<dbReference type="Gene3D" id="1.10.10.10">
    <property type="entry name" value="Winged helix-like DNA-binding domain superfamily/Winged helix DNA-binding domain"/>
    <property type="match status" value="1"/>
</dbReference>
<keyword evidence="2" id="KW-0238">DNA-binding</keyword>
<keyword evidence="1" id="KW-0805">Transcription regulation</keyword>
<dbReference type="Gene3D" id="2.60.120.10">
    <property type="entry name" value="Jelly Rolls"/>
    <property type="match status" value="1"/>
</dbReference>
<dbReference type="SUPFAM" id="SSF46785">
    <property type="entry name" value="Winged helix' DNA-binding domain"/>
    <property type="match status" value="1"/>
</dbReference>
<dbReference type="InterPro" id="IPR014710">
    <property type="entry name" value="RmlC-like_jellyroll"/>
</dbReference>
<dbReference type="InterPro" id="IPR036388">
    <property type="entry name" value="WH-like_DNA-bd_sf"/>
</dbReference>
<proteinExistence type="predicted"/>
<dbReference type="Pfam" id="PF00027">
    <property type="entry name" value="cNMP_binding"/>
    <property type="match status" value="1"/>
</dbReference>
<feature type="domain" description="HTH crp-type" evidence="4">
    <location>
        <begin position="166"/>
        <end position="240"/>
    </location>
</feature>
<accession>A0A7C1NZD9</accession>
<evidence type="ECO:0000256" key="3">
    <source>
        <dbReference type="ARBA" id="ARBA00023163"/>
    </source>
</evidence>
<dbReference type="InterPro" id="IPR018490">
    <property type="entry name" value="cNMP-bd_dom_sf"/>
</dbReference>
<name>A0A7C1NZD9_9HYPH</name>
<protein>
    <submittedName>
        <fullName evidence="5">Crp/Fnr family transcriptional regulator</fullName>
    </submittedName>
</protein>
<dbReference type="InterPro" id="IPR012318">
    <property type="entry name" value="HTH_CRP"/>
</dbReference>
<dbReference type="PROSITE" id="PS51063">
    <property type="entry name" value="HTH_CRP_2"/>
    <property type="match status" value="1"/>
</dbReference>
<evidence type="ECO:0000313" key="5">
    <source>
        <dbReference type="EMBL" id="HEB44593.1"/>
    </source>
</evidence>
<reference evidence="5" key="1">
    <citation type="journal article" date="2020" name="mSystems">
        <title>Genome- and Community-Level Interaction Insights into Carbon Utilization and Element Cycling Functions of Hydrothermarchaeota in Hydrothermal Sediment.</title>
        <authorList>
            <person name="Zhou Z."/>
            <person name="Liu Y."/>
            <person name="Xu W."/>
            <person name="Pan J."/>
            <person name="Luo Z.H."/>
            <person name="Li M."/>
        </authorList>
    </citation>
    <scope>NUCLEOTIDE SEQUENCE [LARGE SCALE GENOMIC DNA]</scope>
    <source>
        <strain evidence="5">SpSt-243</strain>
    </source>
</reference>
<dbReference type="CDD" id="cd00038">
    <property type="entry name" value="CAP_ED"/>
    <property type="match status" value="1"/>
</dbReference>
<dbReference type="Pfam" id="PF13545">
    <property type="entry name" value="HTH_Crp_2"/>
    <property type="match status" value="1"/>
</dbReference>
<dbReference type="SUPFAM" id="SSF51206">
    <property type="entry name" value="cAMP-binding domain-like"/>
    <property type="match status" value="1"/>
</dbReference>
<dbReference type="AlphaFoldDB" id="A0A7C1NZD9"/>
<keyword evidence="3" id="KW-0804">Transcription</keyword>